<sequence>MTHGYDGDDESGTSSCSLQQYPLPFQDREIHIDRERCGLPWTTQSSEHFLIYTLPQYEYNYVENLRTSKSGSER</sequence>
<accession>A0A834INQ7</accession>
<dbReference type="EMBL" id="JAACXV010000145">
    <property type="protein sequence ID" value="KAF7283026.1"/>
    <property type="molecule type" value="Genomic_DNA"/>
</dbReference>
<comment type="caution">
    <text evidence="2">The sequence shown here is derived from an EMBL/GenBank/DDBJ whole genome shotgun (WGS) entry which is preliminary data.</text>
</comment>
<proteinExistence type="predicted"/>
<protein>
    <submittedName>
        <fullName evidence="2">Uncharacterized protein</fullName>
    </submittedName>
</protein>
<dbReference type="Proteomes" id="UP000625711">
    <property type="component" value="Unassembled WGS sequence"/>
</dbReference>
<dbReference type="AlphaFoldDB" id="A0A834INQ7"/>
<organism evidence="2 3">
    <name type="scientific">Rhynchophorus ferrugineus</name>
    <name type="common">Red palm weevil</name>
    <name type="synonym">Curculio ferrugineus</name>
    <dbReference type="NCBI Taxonomy" id="354439"/>
    <lineage>
        <taxon>Eukaryota</taxon>
        <taxon>Metazoa</taxon>
        <taxon>Ecdysozoa</taxon>
        <taxon>Arthropoda</taxon>
        <taxon>Hexapoda</taxon>
        <taxon>Insecta</taxon>
        <taxon>Pterygota</taxon>
        <taxon>Neoptera</taxon>
        <taxon>Endopterygota</taxon>
        <taxon>Coleoptera</taxon>
        <taxon>Polyphaga</taxon>
        <taxon>Cucujiformia</taxon>
        <taxon>Curculionidae</taxon>
        <taxon>Dryophthorinae</taxon>
        <taxon>Rhynchophorus</taxon>
    </lineage>
</organism>
<evidence type="ECO:0000256" key="1">
    <source>
        <dbReference type="SAM" id="MobiDB-lite"/>
    </source>
</evidence>
<keyword evidence="3" id="KW-1185">Reference proteome</keyword>
<name>A0A834INQ7_RHYFE</name>
<dbReference type="OrthoDB" id="63267at2759"/>
<reference evidence="2" key="1">
    <citation type="submission" date="2020-08" db="EMBL/GenBank/DDBJ databases">
        <title>Genome sequencing and assembly of the red palm weevil Rhynchophorus ferrugineus.</title>
        <authorList>
            <person name="Dias G.B."/>
            <person name="Bergman C.M."/>
            <person name="Manee M."/>
        </authorList>
    </citation>
    <scope>NUCLEOTIDE SEQUENCE</scope>
    <source>
        <strain evidence="2">AA-2017</strain>
        <tissue evidence="2">Whole larva</tissue>
    </source>
</reference>
<evidence type="ECO:0000313" key="2">
    <source>
        <dbReference type="EMBL" id="KAF7283026.1"/>
    </source>
</evidence>
<gene>
    <name evidence="2" type="ORF">GWI33_001583</name>
</gene>
<feature type="region of interest" description="Disordered" evidence="1">
    <location>
        <begin position="1"/>
        <end position="20"/>
    </location>
</feature>
<evidence type="ECO:0000313" key="3">
    <source>
        <dbReference type="Proteomes" id="UP000625711"/>
    </source>
</evidence>